<sequence length="151" mass="16644">MHLATRKVALEDSFTQVSSFLSIISTEDVNTCSFVWFSELGKLVAFTGMTMWHDPWRFLLALKKSPVVSPCYSATYGHAIVGKATVNYTAEAAESGVEGHLNTRAIDMTSQSELDKLLSYWLKLHFDGLLSSACPPFGFGLRPLYTTALLA</sequence>
<evidence type="ECO:0000313" key="1">
    <source>
        <dbReference type="EMBL" id="KAL3568077.1"/>
    </source>
</evidence>
<proteinExistence type="predicted"/>
<dbReference type="EMBL" id="RCHU02000017">
    <property type="protein sequence ID" value="KAL3568077.1"/>
    <property type="molecule type" value="Genomic_DNA"/>
</dbReference>
<name>A0ACC4AP95_POPAL</name>
<evidence type="ECO:0000313" key="2">
    <source>
        <dbReference type="Proteomes" id="UP000309997"/>
    </source>
</evidence>
<protein>
    <submittedName>
        <fullName evidence="1">Uncharacterized protein</fullName>
    </submittedName>
</protein>
<accession>A0ACC4AP95</accession>
<comment type="caution">
    <text evidence="1">The sequence shown here is derived from an EMBL/GenBank/DDBJ whole genome shotgun (WGS) entry which is preliminary data.</text>
</comment>
<reference evidence="1 2" key="1">
    <citation type="journal article" date="2024" name="Plant Biotechnol. J.">
        <title>Genome and CRISPR/Cas9 system of a widespread forest tree (Populus alba) in the world.</title>
        <authorList>
            <person name="Liu Y.J."/>
            <person name="Jiang P.F."/>
            <person name="Han X.M."/>
            <person name="Li X.Y."/>
            <person name="Wang H.M."/>
            <person name="Wang Y.J."/>
            <person name="Wang X.X."/>
            <person name="Zeng Q.Y."/>
        </authorList>
    </citation>
    <scope>NUCLEOTIDE SEQUENCE [LARGE SCALE GENOMIC DNA]</scope>
    <source>
        <strain evidence="2">cv. PAL-ZL1</strain>
    </source>
</reference>
<dbReference type="Proteomes" id="UP000309997">
    <property type="component" value="Unassembled WGS sequence"/>
</dbReference>
<organism evidence="1 2">
    <name type="scientific">Populus alba</name>
    <name type="common">White poplar</name>
    <dbReference type="NCBI Taxonomy" id="43335"/>
    <lineage>
        <taxon>Eukaryota</taxon>
        <taxon>Viridiplantae</taxon>
        <taxon>Streptophyta</taxon>
        <taxon>Embryophyta</taxon>
        <taxon>Tracheophyta</taxon>
        <taxon>Spermatophyta</taxon>
        <taxon>Magnoliopsida</taxon>
        <taxon>eudicotyledons</taxon>
        <taxon>Gunneridae</taxon>
        <taxon>Pentapetalae</taxon>
        <taxon>rosids</taxon>
        <taxon>fabids</taxon>
        <taxon>Malpighiales</taxon>
        <taxon>Salicaceae</taxon>
        <taxon>Saliceae</taxon>
        <taxon>Populus</taxon>
    </lineage>
</organism>
<gene>
    <name evidence="1" type="ORF">D5086_030728</name>
</gene>
<keyword evidence="2" id="KW-1185">Reference proteome</keyword>